<evidence type="ECO:0000313" key="11">
    <source>
        <dbReference type="Proteomes" id="UP000358933"/>
    </source>
</evidence>
<evidence type="ECO:0000313" key="10">
    <source>
        <dbReference type="Proteomes" id="UP000349590"/>
    </source>
</evidence>
<evidence type="ECO:0008006" key="16">
    <source>
        <dbReference type="Google" id="ProtNLM"/>
    </source>
</evidence>
<reference evidence="1 10" key="4">
    <citation type="submission" date="2019-04" db="EMBL/GenBank/DDBJ databases">
        <authorList>
            <consortium name="PulseNet: The National Subtyping Network for Foodborne Disease Surveillance"/>
            <person name="Tarr C.L."/>
            <person name="Trees E."/>
            <person name="Katz L.S."/>
            <person name="Carleton-Romer H.A."/>
            <person name="Stroika S."/>
            <person name="Kucerova Z."/>
            <person name="Roache K.F."/>
            <person name="Sabol A.L."/>
            <person name="Besser J."/>
            <person name="Gerner-Smidt P."/>
        </authorList>
    </citation>
    <scope>NUCLEOTIDE SEQUENCE [LARGE SCALE GENOMIC DNA]</scope>
    <source>
        <strain evidence="2 13">PNUSAC003589</strain>
        <strain evidence="1 10">PNUSAC009041</strain>
        <strain evidence="6 14">PNUSAC013726</strain>
    </source>
</reference>
<organism evidence="4 11">
    <name type="scientific">Campylobacter jejuni</name>
    <dbReference type="NCBI Taxonomy" id="197"/>
    <lineage>
        <taxon>Bacteria</taxon>
        <taxon>Pseudomonadati</taxon>
        <taxon>Campylobacterota</taxon>
        <taxon>Epsilonproteobacteria</taxon>
        <taxon>Campylobacterales</taxon>
        <taxon>Campylobacteraceae</taxon>
        <taxon>Campylobacter</taxon>
    </lineage>
</organism>
<evidence type="ECO:0000313" key="12">
    <source>
        <dbReference type="Proteomes" id="UP000392616"/>
    </source>
</evidence>
<dbReference type="Proteomes" id="UP000392616">
    <property type="component" value="Unassembled WGS sequence"/>
</dbReference>
<reference evidence="9 12" key="2">
    <citation type="submission" date="2018-05" db="EMBL/GenBank/DDBJ databases">
        <authorList>
            <consortium name="NARMS: The National Antimicrobial Resistance Monitoring System"/>
        </authorList>
    </citation>
    <scope>NUCLEOTIDE SEQUENCE [LARGE SCALE GENOMIC DNA]</scope>
    <source>
        <strain evidence="3 12">CVM N62988</strain>
        <strain evidence="5 9">FSIS1607212</strain>
    </source>
</reference>
<evidence type="ECO:0000313" key="7">
    <source>
        <dbReference type="EMBL" id="MCH3851462.1"/>
    </source>
</evidence>
<dbReference type="EMBL" id="AACNRY010000002">
    <property type="protein sequence ID" value="EAL3734652.1"/>
    <property type="molecule type" value="Genomic_DNA"/>
</dbReference>
<dbReference type="Proteomes" id="UP000410873">
    <property type="component" value="Unassembled WGS sequence"/>
</dbReference>
<reference evidence="8 15" key="1">
    <citation type="submission" date="2016-09" db="EMBL/GenBank/DDBJ databases">
        <title>Campylobacter genomics.</title>
        <authorList>
            <person name="Weis A.M."/>
            <person name="Weimer B.C."/>
            <person name="Gilpin B."/>
            <person name="Huang B.C."/>
            <person name="Kong N."/>
        </authorList>
    </citation>
    <scope>NUCLEOTIDE SEQUENCE [LARGE SCALE GENOMIC DNA]</scope>
    <source>
        <strain evidence="8 15">BCW_4735</strain>
    </source>
</reference>
<dbReference type="Proteomes" id="UP000349590">
    <property type="component" value="Unassembled WGS sequence"/>
</dbReference>
<comment type="caution">
    <text evidence="4">The sequence shown here is derived from an EMBL/GenBank/DDBJ whole genome shotgun (WGS) entry which is preliminary data.</text>
</comment>
<protein>
    <recommendedName>
        <fullName evidence="16">Exporting protein</fullName>
    </recommendedName>
</protein>
<reference evidence="4 11" key="3">
    <citation type="submission" date="2019-04" db="EMBL/GenBank/DDBJ databases">
        <authorList>
            <person name="Ashton P.M."/>
            <person name="Dallman T."/>
            <person name="Nair S."/>
            <person name="De Pinna E."/>
            <person name="Peters T."/>
            <person name="Grant K."/>
        </authorList>
    </citation>
    <scope>NUCLEOTIDE SEQUENCE [LARGE SCALE GENOMIC DNA]</scope>
    <source>
        <strain evidence="4 11">OXC2299</strain>
    </source>
</reference>
<evidence type="ECO:0000313" key="5">
    <source>
        <dbReference type="EMBL" id="EAL3734652.1"/>
    </source>
</evidence>
<name>A0A2R4D3D1_CAMJU</name>
<evidence type="ECO:0000313" key="13">
    <source>
        <dbReference type="Proteomes" id="UP000410873"/>
    </source>
</evidence>
<dbReference type="Proteomes" id="UP000466051">
    <property type="component" value="Unassembled WGS sequence"/>
</dbReference>
<evidence type="ECO:0000313" key="8">
    <source>
        <dbReference type="EMBL" id="OEY01388.1"/>
    </source>
</evidence>
<evidence type="ECO:0000313" key="1">
    <source>
        <dbReference type="EMBL" id="EAJ9718316.1"/>
    </source>
</evidence>
<dbReference type="Proteomes" id="UP000335162">
    <property type="component" value="Unassembled WGS sequence"/>
</dbReference>
<dbReference type="EMBL" id="AANOAG010000001">
    <property type="protein sequence ID" value="EDP7180202.1"/>
    <property type="molecule type" value="Genomic_DNA"/>
</dbReference>
<evidence type="ECO:0000313" key="15">
    <source>
        <dbReference type="Proteomes" id="UP000865592"/>
    </source>
</evidence>
<reference evidence="7" key="5">
    <citation type="submission" date="2021-12" db="EMBL/GenBank/DDBJ databases">
        <title>Prevalence of phenicol resistance gene fexA in Campylobacter isolated from poultry supply chain.</title>
        <authorList>
            <person name="Tang B."/>
            <person name="Zheng X."/>
            <person name="Lin J."/>
            <person name="Lin R."/>
            <person name="Yang H."/>
            <person name="Shen Z."/>
            <person name="Xia F."/>
        </authorList>
    </citation>
    <scope>NUCLEOTIDE SEQUENCE</scope>
    <source>
        <strain evidence="7">CJHN2011004</strain>
    </source>
</reference>
<evidence type="ECO:0000313" key="14">
    <source>
        <dbReference type="Proteomes" id="UP000466051"/>
    </source>
</evidence>
<dbReference type="Proteomes" id="UP000358933">
    <property type="component" value="Unassembled WGS sequence"/>
</dbReference>
<gene>
    <name evidence="8" type="ORF">A0K99_07440</name>
    <name evidence="3" type="ORF">B7A03_01245</name>
    <name evidence="5" type="ORF">BFD99_01475</name>
    <name evidence="2" type="ORF">C1418_03830</name>
    <name evidence="4" type="ORF">E7N58_00645</name>
    <name evidence="1" type="ORF">E8P16_02465</name>
    <name evidence="6" type="ORF">GNO00_01200</name>
    <name evidence="7" type="ORF">LZC39_04955</name>
</gene>
<evidence type="ECO:0000313" key="4">
    <source>
        <dbReference type="EMBL" id="EAK8192698.1"/>
    </source>
</evidence>
<evidence type="ECO:0000313" key="3">
    <source>
        <dbReference type="EMBL" id="EAK6412667.1"/>
    </source>
</evidence>
<dbReference type="EMBL" id="AACFWJ010000002">
    <property type="protein sequence ID" value="EAK3958967.1"/>
    <property type="molecule type" value="Genomic_DNA"/>
</dbReference>
<accession>A0A2R4D3D1</accession>
<proteinExistence type="predicted"/>
<dbReference type="Proteomes" id="UP001199644">
    <property type="component" value="Unassembled WGS sequence"/>
</dbReference>
<dbReference type="RefSeq" id="WP_002854981.1">
    <property type="nucleotide sequence ID" value="NZ_AACERE020000004.1"/>
</dbReference>
<dbReference type="EMBL" id="JAJUOL010000006">
    <property type="protein sequence ID" value="MCH3851462.1"/>
    <property type="molecule type" value="Genomic_DNA"/>
</dbReference>
<sequence length="49" mass="5752">MIKIAFFITFVISFLAAQSPVNFKEDNNITKERNIFKEQSPKRIKIPTH</sequence>
<dbReference type="AlphaFoldDB" id="A0A2R4D3D1"/>
<evidence type="ECO:0000313" key="9">
    <source>
        <dbReference type="Proteomes" id="UP000335162"/>
    </source>
</evidence>
<evidence type="ECO:0000313" key="2">
    <source>
        <dbReference type="EMBL" id="EAK3958967.1"/>
    </source>
</evidence>
<dbReference type="Proteomes" id="UP000865592">
    <property type="component" value="Unassembled WGS sequence"/>
</dbReference>
<dbReference type="EMBL" id="AACCII010000002">
    <property type="protein sequence ID" value="EAJ9718316.1"/>
    <property type="molecule type" value="Genomic_DNA"/>
</dbReference>
<dbReference type="EMBL" id="MKBD01000027">
    <property type="protein sequence ID" value="OEY01388.1"/>
    <property type="molecule type" value="Genomic_DNA"/>
</dbReference>
<evidence type="ECO:0000313" key="6">
    <source>
        <dbReference type="EMBL" id="EDP7180202.1"/>
    </source>
</evidence>
<dbReference type="EMBL" id="AACJKW010000001">
    <property type="protein sequence ID" value="EAK8192698.1"/>
    <property type="molecule type" value="Genomic_DNA"/>
</dbReference>
<dbReference type="EMBL" id="AACHYE010000002">
    <property type="protein sequence ID" value="EAK6412667.1"/>
    <property type="molecule type" value="Genomic_DNA"/>
</dbReference>